<evidence type="ECO:0000313" key="3">
    <source>
        <dbReference type="Proteomes" id="UP001296104"/>
    </source>
</evidence>
<feature type="region of interest" description="Disordered" evidence="1">
    <location>
        <begin position="107"/>
        <end position="297"/>
    </location>
</feature>
<gene>
    <name evidence="2" type="ORF">LECACI_7A008286</name>
</gene>
<proteinExistence type="predicted"/>
<dbReference type="Proteomes" id="UP001296104">
    <property type="component" value="Unassembled WGS sequence"/>
</dbReference>
<evidence type="ECO:0000313" key="2">
    <source>
        <dbReference type="EMBL" id="CAK4033128.1"/>
    </source>
</evidence>
<evidence type="ECO:0000256" key="1">
    <source>
        <dbReference type="SAM" id="MobiDB-lite"/>
    </source>
</evidence>
<feature type="region of interest" description="Disordered" evidence="1">
    <location>
        <begin position="1"/>
        <end position="23"/>
    </location>
</feature>
<organism evidence="2 3">
    <name type="scientific">Lecanosticta acicola</name>
    <dbReference type="NCBI Taxonomy" id="111012"/>
    <lineage>
        <taxon>Eukaryota</taxon>
        <taxon>Fungi</taxon>
        <taxon>Dikarya</taxon>
        <taxon>Ascomycota</taxon>
        <taxon>Pezizomycotina</taxon>
        <taxon>Dothideomycetes</taxon>
        <taxon>Dothideomycetidae</taxon>
        <taxon>Mycosphaerellales</taxon>
        <taxon>Mycosphaerellaceae</taxon>
        <taxon>Lecanosticta</taxon>
    </lineage>
</organism>
<comment type="caution">
    <text evidence="2">The sequence shown here is derived from an EMBL/GenBank/DDBJ whole genome shotgun (WGS) entry which is preliminary data.</text>
</comment>
<feature type="compositionally biased region" description="Low complexity" evidence="1">
    <location>
        <begin position="206"/>
        <end position="220"/>
    </location>
</feature>
<accession>A0AAI9EE95</accession>
<keyword evidence="3" id="KW-1185">Reference proteome</keyword>
<dbReference type="AlphaFoldDB" id="A0AAI9EE95"/>
<reference evidence="2" key="1">
    <citation type="submission" date="2023-11" db="EMBL/GenBank/DDBJ databases">
        <authorList>
            <person name="Alioto T."/>
            <person name="Alioto T."/>
            <person name="Gomez Garrido J."/>
        </authorList>
    </citation>
    <scope>NUCLEOTIDE SEQUENCE</scope>
</reference>
<protein>
    <submittedName>
        <fullName evidence="2">Uncharacterized protein</fullName>
    </submittedName>
</protein>
<dbReference type="EMBL" id="CAVMBE010000078">
    <property type="protein sequence ID" value="CAK4033128.1"/>
    <property type="molecule type" value="Genomic_DNA"/>
</dbReference>
<sequence>MSYPAPGLPGAAGNNNNSSQQAYGYGFEQSDQAQQTQKRKSTTGRTLTRWNPAMDQLILLSVMYIVNRDGIDLDWSDVAKVANEAQDPAGNVSGESIKQHLIKLQETRREAGQPAPEKLSRSEYGNKRKNKQQLASTPVNINKKPGTRVLPPPAMSRNTSKAAAAKGEDDSEEEYVPEAPRKMRKPNMPKTNSLLYISEKEKKKAAAPTKAAPKAATQKQKIQEYGADLDDDENDGDFKYDPEDIEDADADADKMPAPKKSKKPARGADAKKAKGKGGRTGRKDLPLNADCEQTYFSPPGSFIPPPASAAPQQQSYMAPPAGPFTFTAPVVPPPEQTETFQPEDEQPGYHMSLREQAPVDYGEMNQSALFDFDAAASLSPGEQGGLTQDQGEAAFVQYPFGPQQIVPGNFNNMAFNGMGGGFPGGMMDAAAFPMAGGDALLGVPRAMAMPQGGGVSYGLPPDPIQYQDAGMQQDGFGGPDVGMDMGMGDFRWEDFVAVEGDYTTGGGDGSVFK</sequence>
<name>A0AAI9EE95_9PEZI</name>